<protein>
    <submittedName>
        <fullName evidence="2">FBD domain-containing protein</fullName>
    </submittedName>
</protein>
<reference evidence="2" key="2">
    <citation type="submission" date="2017-02" db="UniProtKB">
        <authorList>
            <consortium name="WormBaseParasite"/>
        </authorList>
    </citation>
    <scope>IDENTIFICATION</scope>
</reference>
<accession>A0A0K0DKG5</accession>
<name>A0A0K0DKG5_ANGCA</name>
<dbReference type="AlphaFoldDB" id="A0A0K0DKG5"/>
<dbReference type="WBParaSite" id="ACAC_0001200101-mRNA-1">
    <property type="protein sequence ID" value="ACAC_0001200101-mRNA-1"/>
    <property type="gene ID" value="ACAC_0001200101"/>
</dbReference>
<reference evidence="1" key="1">
    <citation type="submission" date="2012-09" db="EMBL/GenBank/DDBJ databases">
        <authorList>
            <person name="Martin A.A."/>
        </authorList>
    </citation>
    <scope>NUCLEOTIDE SEQUENCE</scope>
</reference>
<dbReference type="STRING" id="6313.A0A0K0DKG5"/>
<proteinExistence type="predicted"/>
<evidence type="ECO:0000313" key="2">
    <source>
        <dbReference type="WBParaSite" id="ACAC_0001200101-mRNA-1"/>
    </source>
</evidence>
<evidence type="ECO:0000313" key="1">
    <source>
        <dbReference type="Proteomes" id="UP000035642"/>
    </source>
</evidence>
<organism evidence="1 2">
    <name type="scientific">Angiostrongylus cantonensis</name>
    <name type="common">Rat lungworm</name>
    <dbReference type="NCBI Taxonomy" id="6313"/>
    <lineage>
        <taxon>Eukaryota</taxon>
        <taxon>Metazoa</taxon>
        <taxon>Ecdysozoa</taxon>
        <taxon>Nematoda</taxon>
        <taxon>Chromadorea</taxon>
        <taxon>Rhabditida</taxon>
        <taxon>Rhabditina</taxon>
        <taxon>Rhabditomorpha</taxon>
        <taxon>Strongyloidea</taxon>
        <taxon>Metastrongylidae</taxon>
        <taxon>Angiostrongylus</taxon>
    </lineage>
</organism>
<sequence>MHTSIVHIVDSYKILPPRIAVLRLQLLRHKKITIISSYSPTDAADEYELNAFYYQLEEVICSDKVYHKFVVEASTLE</sequence>
<dbReference type="Proteomes" id="UP000035642">
    <property type="component" value="Unassembled WGS sequence"/>
</dbReference>
<keyword evidence="1" id="KW-1185">Reference proteome</keyword>